<sequence length="321" mass="35756">MMQHASRQKLEMGNGYETPVRMYAKPDPNSSSTSNSSSCTGSTPEISKEHIADVDNRLSWIPRPPSEPYNASITLQKPILIPQFSIPSLLHPINPFIRAYPPVLQNYFITPEIFLSFIDNLTIAMAPPPPLQFLQVASIGMGLVPGAQAAGLVVGIASGAGSAAVSRARTKRYLEVVNRELLGVRKLKVSIVKDKDIDQILGRDIGVLPRSQSNAQTLRNRRIEALRPFTAELSFDVPPPVEQDKFFNKVSAKQVKSKIAKRERKEVKEEEKLSRERGEHLQNEGQDINEKSEKPDSKASKLENKEVKKVGKMKWILIENA</sequence>
<feature type="region of interest" description="Disordered" evidence="1">
    <location>
        <begin position="1"/>
        <end position="48"/>
    </location>
</feature>
<name>A0A517LNR9_9PEZI</name>
<dbReference type="EMBL" id="CP042201">
    <property type="protein sequence ID" value="QDS77282.1"/>
    <property type="molecule type" value="Genomic_DNA"/>
</dbReference>
<dbReference type="PANTHER" id="PTHR38887:SF1">
    <property type="entry name" value="RAS MODIFICATION PROTEIN ERF4"/>
    <property type="match status" value="1"/>
</dbReference>
<dbReference type="STRING" id="50376.A0A517LNR9"/>
<reference evidence="2 3" key="1">
    <citation type="submission" date="2019-07" db="EMBL/GenBank/DDBJ databases">
        <title>Finished genome of Venturia effusa.</title>
        <authorList>
            <person name="Young C.A."/>
            <person name="Cox M.P."/>
            <person name="Ganley A.R.D."/>
            <person name="David W.J."/>
        </authorList>
    </citation>
    <scope>NUCLEOTIDE SEQUENCE [LARGE SCALE GENOMIC DNA]</scope>
    <source>
        <strain evidence="3">albino</strain>
    </source>
</reference>
<feature type="compositionally biased region" description="Basic and acidic residues" evidence="1">
    <location>
        <begin position="263"/>
        <end position="306"/>
    </location>
</feature>
<dbReference type="AlphaFoldDB" id="A0A517LNR9"/>
<organism evidence="2 3">
    <name type="scientific">Venturia effusa</name>
    <dbReference type="NCBI Taxonomy" id="50376"/>
    <lineage>
        <taxon>Eukaryota</taxon>
        <taxon>Fungi</taxon>
        <taxon>Dikarya</taxon>
        <taxon>Ascomycota</taxon>
        <taxon>Pezizomycotina</taxon>
        <taxon>Dothideomycetes</taxon>
        <taxon>Pleosporomycetidae</taxon>
        <taxon>Venturiales</taxon>
        <taxon>Venturiaceae</taxon>
        <taxon>Venturia</taxon>
    </lineage>
</organism>
<dbReference type="OrthoDB" id="3068835at2759"/>
<protein>
    <submittedName>
        <fullName evidence="2">Uncharacterized protein</fullName>
    </submittedName>
</protein>
<dbReference type="Proteomes" id="UP000316270">
    <property type="component" value="Chromosome 17"/>
</dbReference>
<keyword evidence="3" id="KW-1185">Reference proteome</keyword>
<dbReference type="InterPro" id="IPR053221">
    <property type="entry name" value="Burnettramic_acid_biosynth"/>
</dbReference>
<proteinExistence type="predicted"/>
<evidence type="ECO:0000313" key="3">
    <source>
        <dbReference type="Proteomes" id="UP000316270"/>
    </source>
</evidence>
<evidence type="ECO:0000256" key="1">
    <source>
        <dbReference type="SAM" id="MobiDB-lite"/>
    </source>
</evidence>
<feature type="compositionally biased region" description="Low complexity" evidence="1">
    <location>
        <begin position="30"/>
        <end position="43"/>
    </location>
</feature>
<accession>A0A517LNR9</accession>
<gene>
    <name evidence="2" type="ORF">FKW77_004059</name>
</gene>
<dbReference type="PANTHER" id="PTHR38887">
    <property type="entry name" value="CHROMOSOME 21, WHOLE GENOME SHOTGUN SEQUENCE"/>
    <property type="match status" value="1"/>
</dbReference>
<feature type="region of interest" description="Disordered" evidence="1">
    <location>
        <begin position="258"/>
        <end position="306"/>
    </location>
</feature>
<evidence type="ECO:0000313" key="2">
    <source>
        <dbReference type="EMBL" id="QDS77282.1"/>
    </source>
</evidence>